<dbReference type="InterPro" id="IPR015927">
    <property type="entry name" value="Peptidase_S24_S26A/B/C"/>
</dbReference>
<dbReference type="GO" id="GO:0003677">
    <property type="term" value="F:DNA binding"/>
    <property type="evidence" value="ECO:0007669"/>
    <property type="project" value="UniProtKB-KW"/>
</dbReference>
<gene>
    <name evidence="5" type="ORF">BHC57_08780</name>
</gene>
<evidence type="ECO:0000256" key="2">
    <source>
        <dbReference type="ARBA" id="ARBA00023125"/>
    </source>
</evidence>
<dbReference type="Gene3D" id="2.10.109.10">
    <property type="entry name" value="Umud Fragment, subunit A"/>
    <property type="match status" value="1"/>
</dbReference>
<dbReference type="InterPro" id="IPR010982">
    <property type="entry name" value="Lambda_DNA-bd_dom_sf"/>
</dbReference>
<dbReference type="AlphaFoldDB" id="A0A855FVN4"/>
<comment type="caution">
    <text evidence="5">The sequence shown here is derived from an EMBL/GenBank/DDBJ whole genome shotgun (WGS) entry which is preliminary data.</text>
</comment>
<evidence type="ECO:0000256" key="1">
    <source>
        <dbReference type="ARBA" id="ARBA00023015"/>
    </source>
</evidence>
<dbReference type="Gene3D" id="1.10.260.40">
    <property type="entry name" value="lambda repressor-like DNA-binding domains"/>
    <property type="match status" value="1"/>
</dbReference>
<dbReference type="InterPro" id="IPR036286">
    <property type="entry name" value="LexA/Signal_pep-like_sf"/>
</dbReference>
<dbReference type="PANTHER" id="PTHR40661">
    <property type="match status" value="1"/>
</dbReference>
<dbReference type="Proteomes" id="UP000230463">
    <property type="component" value="Unassembled WGS sequence"/>
</dbReference>
<dbReference type="Pfam" id="PF00717">
    <property type="entry name" value="Peptidase_S24"/>
    <property type="match status" value="1"/>
</dbReference>
<dbReference type="Pfam" id="PF01381">
    <property type="entry name" value="HTH_3"/>
    <property type="match status" value="1"/>
</dbReference>
<dbReference type="PANTHER" id="PTHR40661:SF2">
    <property type="entry name" value="HTH-TYPE TRANSCRIPTIONAL REGULATOR PRTR"/>
    <property type="match status" value="1"/>
</dbReference>
<feature type="domain" description="HTH cro/C1-type" evidence="4">
    <location>
        <begin position="6"/>
        <end position="58"/>
    </location>
</feature>
<keyword evidence="2" id="KW-0238">DNA-binding</keyword>
<reference evidence="5 6" key="1">
    <citation type="journal article" date="2017" name="MBio">
        <title>Type VI secretion-mediated competition in the bee gut microbiome.</title>
        <authorList>
            <person name="Steele M.I."/>
            <person name="Kwong W.K."/>
            <person name="Powell J.E."/>
            <person name="Whiteley M."/>
            <person name="Moran N.A."/>
        </authorList>
    </citation>
    <scope>NUCLEOTIDE SEQUENCE [LARGE SCALE GENOMIC DNA]</scope>
    <source>
        <strain evidence="5 6">HK3</strain>
    </source>
</reference>
<keyword evidence="3" id="KW-0804">Transcription</keyword>
<dbReference type="EMBL" id="MEIU01000059">
    <property type="protein sequence ID" value="PIT59458.1"/>
    <property type="molecule type" value="Genomic_DNA"/>
</dbReference>
<dbReference type="SUPFAM" id="SSF51306">
    <property type="entry name" value="LexA/Signal peptidase"/>
    <property type="match status" value="1"/>
</dbReference>
<evidence type="ECO:0000313" key="5">
    <source>
        <dbReference type="EMBL" id="PIT59458.1"/>
    </source>
</evidence>
<dbReference type="SMART" id="SM00530">
    <property type="entry name" value="HTH_XRE"/>
    <property type="match status" value="1"/>
</dbReference>
<organism evidence="5 6">
    <name type="scientific">Snodgrassella alvi</name>
    <dbReference type="NCBI Taxonomy" id="1196083"/>
    <lineage>
        <taxon>Bacteria</taxon>
        <taxon>Pseudomonadati</taxon>
        <taxon>Pseudomonadota</taxon>
        <taxon>Betaproteobacteria</taxon>
        <taxon>Neisseriales</taxon>
        <taxon>Neisseriaceae</taxon>
        <taxon>Snodgrassella</taxon>
    </lineage>
</organism>
<evidence type="ECO:0000313" key="6">
    <source>
        <dbReference type="Proteomes" id="UP000230463"/>
    </source>
</evidence>
<dbReference type="PROSITE" id="PS50943">
    <property type="entry name" value="HTH_CROC1"/>
    <property type="match status" value="1"/>
</dbReference>
<sequence length="221" mass="25271">MLSARIKQARQRIALSQQQVADKMGVSKTAVFKWENGHYEPKNLDILANILGVSLTWLREGRGSPVPAQTSDMPAEINNASYNQDETPVCLYPSIDMAGYIHSEQQQHRLHCKKFGLNTELLERKKISPDMVACFPVDDNSMEPIMPHGTVFAVDLNRTSIIDGNLYLIKQNHLFRVRKLYSMPHQKVRLHAYNKTEYYDESVSVSDIVILGRVFYYAVEL</sequence>
<proteinExistence type="predicted"/>
<dbReference type="SUPFAM" id="SSF47413">
    <property type="entry name" value="lambda repressor-like DNA-binding domains"/>
    <property type="match status" value="1"/>
</dbReference>
<evidence type="ECO:0000256" key="3">
    <source>
        <dbReference type="ARBA" id="ARBA00023163"/>
    </source>
</evidence>
<dbReference type="CDD" id="cd00093">
    <property type="entry name" value="HTH_XRE"/>
    <property type="match status" value="1"/>
</dbReference>
<evidence type="ECO:0000259" key="4">
    <source>
        <dbReference type="PROSITE" id="PS50943"/>
    </source>
</evidence>
<protein>
    <recommendedName>
        <fullName evidence="4">HTH cro/C1-type domain-containing protein</fullName>
    </recommendedName>
</protein>
<accession>A0A855FVN4</accession>
<keyword evidence="1" id="KW-0805">Transcription regulation</keyword>
<name>A0A855FVN4_9NEIS</name>
<dbReference type="InterPro" id="IPR001387">
    <property type="entry name" value="Cro/C1-type_HTH"/>
</dbReference>
<dbReference type="RefSeq" id="WP_100124030.1">
    <property type="nucleotide sequence ID" value="NZ_MEIO01000023.1"/>
</dbReference>